<comment type="similarity">
    <text evidence="2">Belongs to the Ntn-hydrolase family.</text>
</comment>
<dbReference type="SUPFAM" id="SSF56235">
    <property type="entry name" value="N-terminal nucleophile aminohydrolases (Ntn hydrolases)"/>
    <property type="match status" value="1"/>
</dbReference>
<dbReference type="PANTHER" id="PTHR10188">
    <property type="entry name" value="L-ASPARAGINASE"/>
    <property type="match status" value="1"/>
</dbReference>
<reference evidence="13 14" key="1">
    <citation type="journal article" date="2014" name="Nat. Genet.">
        <title>Genome and transcriptome of the porcine whipworm Trichuris suis.</title>
        <authorList>
            <person name="Jex A.R."/>
            <person name="Nejsum P."/>
            <person name="Schwarz E.M."/>
            <person name="Hu L."/>
            <person name="Young N.D."/>
            <person name="Hall R.S."/>
            <person name="Korhonen P.K."/>
            <person name="Liao S."/>
            <person name="Thamsborg S."/>
            <person name="Xia J."/>
            <person name="Xu P."/>
            <person name="Wang S."/>
            <person name="Scheerlinck J.P."/>
            <person name="Hofmann A."/>
            <person name="Sternberg P.W."/>
            <person name="Wang J."/>
            <person name="Gasser R.B."/>
        </authorList>
    </citation>
    <scope>NUCLEOTIDE SEQUENCE [LARGE SCALE GENOMIC DNA]</scope>
    <source>
        <strain evidence="13">DCEP-RM93M</strain>
    </source>
</reference>
<protein>
    <recommendedName>
        <fullName evidence="12">CSN8/PSMD8/EIF3K domain-containing protein</fullName>
    </recommendedName>
</protein>
<evidence type="ECO:0000256" key="1">
    <source>
        <dbReference type="ARBA" id="ARBA00000306"/>
    </source>
</evidence>
<dbReference type="GO" id="GO:0008798">
    <property type="term" value="F:beta-aspartyl-peptidase activity"/>
    <property type="evidence" value="ECO:0007669"/>
    <property type="project" value="UniProtKB-EC"/>
</dbReference>
<evidence type="ECO:0000256" key="7">
    <source>
        <dbReference type="ARBA" id="ARBA00054922"/>
    </source>
</evidence>
<evidence type="ECO:0000256" key="8">
    <source>
        <dbReference type="ARBA" id="ARBA00061780"/>
    </source>
</evidence>
<organism evidence="13 14">
    <name type="scientific">Trichuris suis</name>
    <name type="common">pig whipworm</name>
    <dbReference type="NCBI Taxonomy" id="68888"/>
    <lineage>
        <taxon>Eukaryota</taxon>
        <taxon>Metazoa</taxon>
        <taxon>Ecdysozoa</taxon>
        <taxon>Nematoda</taxon>
        <taxon>Enoplea</taxon>
        <taxon>Dorylaimia</taxon>
        <taxon>Trichinellida</taxon>
        <taxon>Trichuridae</taxon>
        <taxon>Trichuris</taxon>
    </lineage>
</organism>
<feature type="domain" description="CSN8/PSMD8/EIF3K" evidence="12">
    <location>
        <begin position="348"/>
        <end position="475"/>
    </location>
</feature>
<evidence type="ECO:0000313" key="13">
    <source>
        <dbReference type="EMBL" id="KFD54864.1"/>
    </source>
</evidence>
<dbReference type="InterPro" id="IPR000246">
    <property type="entry name" value="Peptidase_T2"/>
</dbReference>
<dbReference type="Gene3D" id="3.60.20.30">
    <property type="entry name" value="(Glycosyl)asparaginase"/>
    <property type="match status" value="1"/>
</dbReference>
<keyword evidence="5" id="KW-0068">Autocatalytic cleavage</keyword>
<evidence type="ECO:0000256" key="5">
    <source>
        <dbReference type="ARBA" id="ARBA00022813"/>
    </source>
</evidence>
<dbReference type="GO" id="GO:0004067">
    <property type="term" value="F:asparaginase activity"/>
    <property type="evidence" value="ECO:0007669"/>
    <property type="project" value="UniProtKB-EC"/>
</dbReference>
<comment type="subunit">
    <text evidence="8">Heterodimer of an alpha and beta chain produced by autocleavage.</text>
</comment>
<dbReference type="PANTHER" id="PTHR10188:SF6">
    <property type="entry name" value="N(4)-(BETA-N-ACETYLGLUCOSAMINYL)-L-ASPARAGINASE"/>
    <property type="match status" value="1"/>
</dbReference>
<keyword evidence="14" id="KW-1185">Reference proteome</keyword>
<comment type="catalytic activity">
    <reaction evidence="1">
        <text>Cleavage of a beta-linked Asp residue from the N-terminus of a polypeptide.</text>
        <dbReference type="EC" id="3.4.19.5"/>
    </reaction>
</comment>
<keyword evidence="3" id="KW-0645">Protease</keyword>
<dbReference type="FunFam" id="3.60.20.30:FF:000001">
    <property type="entry name" value="Isoaspartyl peptidase/L-asparaginase"/>
    <property type="match status" value="1"/>
</dbReference>
<dbReference type="GO" id="GO:0006508">
    <property type="term" value="P:proteolysis"/>
    <property type="evidence" value="ECO:0007669"/>
    <property type="project" value="UniProtKB-KW"/>
</dbReference>
<comment type="catalytic activity">
    <reaction evidence="6">
        <text>L-asparagine + H2O = L-aspartate + NH4(+)</text>
        <dbReference type="Rhea" id="RHEA:21016"/>
        <dbReference type="ChEBI" id="CHEBI:15377"/>
        <dbReference type="ChEBI" id="CHEBI:28938"/>
        <dbReference type="ChEBI" id="CHEBI:29991"/>
        <dbReference type="ChEBI" id="CHEBI:58048"/>
        <dbReference type="EC" id="3.5.1.1"/>
    </reaction>
</comment>
<dbReference type="OrthoDB" id="188713at2759"/>
<evidence type="ECO:0000259" key="12">
    <source>
        <dbReference type="Pfam" id="PF10075"/>
    </source>
</evidence>
<feature type="binding site" evidence="10">
    <location>
        <begin position="213"/>
        <end position="216"/>
    </location>
    <ligand>
        <name>substrate</name>
    </ligand>
</feature>
<dbReference type="Gene3D" id="1.25.40.990">
    <property type="match status" value="1"/>
</dbReference>
<accession>A0A085MCB8</accession>
<evidence type="ECO:0000256" key="9">
    <source>
        <dbReference type="PIRSR" id="PIRSR600246-1"/>
    </source>
</evidence>
<evidence type="ECO:0000256" key="2">
    <source>
        <dbReference type="ARBA" id="ARBA00010872"/>
    </source>
</evidence>
<evidence type="ECO:0000256" key="6">
    <source>
        <dbReference type="ARBA" id="ARBA00049366"/>
    </source>
</evidence>
<evidence type="ECO:0000313" key="14">
    <source>
        <dbReference type="Proteomes" id="UP000030764"/>
    </source>
</evidence>
<name>A0A085MCB8_9BILA</name>
<gene>
    <name evidence="13" type="ORF">M513_04298</name>
</gene>
<dbReference type="CDD" id="cd04701">
    <property type="entry name" value="Asparaginase_2"/>
    <property type="match status" value="1"/>
</dbReference>
<dbReference type="Proteomes" id="UP000030764">
    <property type="component" value="Unassembled WGS sequence"/>
</dbReference>
<feature type="active site" description="Nucleophile" evidence="9">
    <location>
        <position position="185"/>
    </location>
</feature>
<dbReference type="EMBL" id="KL363204">
    <property type="protein sequence ID" value="KFD54864.1"/>
    <property type="molecule type" value="Genomic_DNA"/>
</dbReference>
<evidence type="ECO:0000256" key="11">
    <source>
        <dbReference type="PIRSR" id="PIRSR600246-3"/>
    </source>
</evidence>
<keyword evidence="4" id="KW-0378">Hydrolase</keyword>
<evidence type="ECO:0000256" key="3">
    <source>
        <dbReference type="ARBA" id="ARBA00022670"/>
    </source>
</evidence>
<sequence length="508" mass="55623">MVGNKIAIAVHGGAGIICREDVPTDLENEYRQELRDALIAGFNSLLAGDSCLEAAVQSTLLLENCPLFNAGKGSVMSCDGTFELDAGLMCGADGRAAGATNLKRIKNPIRLAEAILLKTNHCILGGQGAEQFALEAGLEFCEENYFYTERRSKGLNAFLKAGKSFRKSHSLQNDGNSCFYGSAGTVGAVTLDQMGHLASTSSTGGTTGKMPGRLSDTCVPGAGYFANKFLAVSGTGDGDFFLQRSICYDVAAVVEYAKMSLKEACEHAVFVKMADCHAGLIALDRNGNVACPFNTEGMFHAYLMPNEEIAVRIWKNDIVGRMAMQEEPMLGGVELLEEKELQGFLSQEEYTELLAAYISQNELQLALFLWRRIPSHLKKESSDLTAIWEVGKNLFRMEYSLALAALNRDWSDKMKPVVETIRTSINNYVFTAVEKAYSCISVKSLAALLGKLEDEVLQESLKRGWTADDDPSYLKPVQPVVIEDPNAEDDFVKTMIRQTKFFENTLTE</sequence>
<dbReference type="InterPro" id="IPR033464">
    <property type="entry name" value="CSN8_PSD8_EIF3K"/>
</dbReference>
<feature type="site" description="Cleavage; by autolysis" evidence="11">
    <location>
        <begin position="184"/>
        <end position="185"/>
    </location>
</feature>
<comment type="function">
    <text evidence="7">Has both L-asparaginase and beta-aspartyl peptidase activity. Does not have aspartylglucosaminidase activity and is inactive toward GlcNAc-L-Asn. Likewise, has no activity toward glutamine.</text>
</comment>
<dbReference type="Pfam" id="PF10075">
    <property type="entry name" value="CSN8_PSD8_EIF3K"/>
    <property type="match status" value="1"/>
</dbReference>
<dbReference type="InterPro" id="IPR029055">
    <property type="entry name" value="Ntn_hydrolases_N"/>
</dbReference>
<feature type="binding site" evidence="10">
    <location>
        <begin position="235"/>
        <end position="238"/>
    </location>
    <ligand>
        <name>substrate</name>
    </ligand>
</feature>
<dbReference type="AlphaFoldDB" id="A0A085MCB8"/>
<dbReference type="Pfam" id="PF01112">
    <property type="entry name" value="Asparaginase_2"/>
    <property type="match status" value="1"/>
</dbReference>
<evidence type="ECO:0000256" key="4">
    <source>
        <dbReference type="ARBA" id="ARBA00022801"/>
    </source>
</evidence>
<evidence type="ECO:0000256" key="10">
    <source>
        <dbReference type="PIRSR" id="PIRSR600246-2"/>
    </source>
</evidence>
<proteinExistence type="inferred from homology"/>